<feature type="compositionally biased region" description="Basic residues" evidence="8">
    <location>
        <begin position="1"/>
        <end position="11"/>
    </location>
</feature>
<dbReference type="InterPro" id="IPR026532">
    <property type="entry name" value="BRX1"/>
</dbReference>
<comment type="function">
    <text evidence="1">Required for biogenesis of the 60S ribosomal subunit.</text>
</comment>
<feature type="compositionally biased region" description="Basic residues" evidence="8">
    <location>
        <begin position="337"/>
        <end position="366"/>
    </location>
</feature>
<dbReference type="EMBL" id="QKKF02000377">
    <property type="protein sequence ID" value="RZF49091.1"/>
    <property type="molecule type" value="Genomic_DNA"/>
</dbReference>
<dbReference type="Pfam" id="PF04427">
    <property type="entry name" value="Brix"/>
    <property type="match status" value="1"/>
</dbReference>
<proteinExistence type="inferred from homology"/>
<dbReference type="PROSITE" id="PS50833">
    <property type="entry name" value="BRIX"/>
    <property type="match status" value="1"/>
</dbReference>
<keyword evidence="6" id="KW-0539">Nucleus</keyword>
<feature type="domain" description="Brix" evidence="9">
    <location>
        <begin position="46"/>
        <end position="234"/>
    </location>
</feature>
<dbReference type="GO" id="GO:0005730">
    <property type="term" value="C:nucleolus"/>
    <property type="evidence" value="ECO:0007669"/>
    <property type="project" value="UniProtKB-SubCell"/>
</dbReference>
<dbReference type="SMART" id="SM00879">
    <property type="entry name" value="Brix"/>
    <property type="match status" value="1"/>
</dbReference>
<evidence type="ECO:0000313" key="10">
    <source>
        <dbReference type="EMBL" id="RZF49091.1"/>
    </source>
</evidence>
<evidence type="ECO:0000313" key="11">
    <source>
        <dbReference type="Proteomes" id="UP000291343"/>
    </source>
</evidence>
<dbReference type="STRING" id="195883.A0A482XYC8"/>
<organism evidence="10 11">
    <name type="scientific">Laodelphax striatellus</name>
    <name type="common">Small brown planthopper</name>
    <name type="synonym">Delphax striatella</name>
    <dbReference type="NCBI Taxonomy" id="195883"/>
    <lineage>
        <taxon>Eukaryota</taxon>
        <taxon>Metazoa</taxon>
        <taxon>Ecdysozoa</taxon>
        <taxon>Arthropoda</taxon>
        <taxon>Hexapoda</taxon>
        <taxon>Insecta</taxon>
        <taxon>Pterygota</taxon>
        <taxon>Neoptera</taxon>
        <taxon>Paraneoptera</taxon>
        <taxon>Hemiptera</taxon>
        <taxon>Auchenorrhyncha</taxon>
        <taxon>Fulgoroidea</taxon>
        <taxon>Delphacidae</taxon>
        <taxon>Criomorphinae</taxon>
        <taxon>Laodelphax</taxon>
    </lineage>
</organism>
<dbReference type="SMR" id="A0A482XYC8"/>
<keyword evidence="5" id="KW-0690">Ribosome biogenesis</keyword>
<evidence type="ECO:0000256" key="2">
    <source>
        <dbReference type="ARBA" id="ARBA00004604"/>
    </source>
</evidence>
<feature type="compositionally biased region" description="Basic and acidic residues" evidence="8">
    <location>
        <begin position="12"/>
        <end position="37"/>
    </location>
</feature>
<protein>
    <recommendedName>
        <fullName evidence="4">Ribosome biogenesis protein BRX1 homolog</fullName>
    </recommendedName>
    <alternativeName>
        <fullName evidence="7">Brix domain-containing protein 2 homolog</fullName>
    </alternativeName>
</protein>
<dbReference type="GO" id="GO:0006364">
    <property type="term" value="P:rRNA processing"/>
    <property type="evidence" value="ECO:0007669"/>
    <property type="project" value="InterPro"/>
</dbReference>
<evidence type="ECO:0000256" key="3">
    <source>
        <dbReference type="ARBA" id="ARBA00006369"/>
    </source>
</evidence>
<feature type="region of interest" description="Disordered" evidence="8">
    <location>
        <begin position="303"/>
        <end position="366"/>
    </location>
</feature>
<dbReference type="GO" id="GO:0019843">
    <property type="term" value="F:rRNA binding"/>
    <property type="evidence" value="ECO:0007669"/>
    <property type="project" value="InterPro"/>
</dbReference>
<dbReference type="AlphaFoldDB" id="A0A482XYC8"/>
<evidence type="ECO:0000259" key="9">
    <source>
        <dbReference type="PROSITE" id="PS50833"/>
    </source>
</evidence>
<dbReference type="InterPro" id="IPR007109">
    <property type="entry name" value="Brix"/>
</dbReference>
<name>A0A482XYC8_LAOST</name>
<dbReference type="PANTHER" id="PTHR13634">
    <property type="entry name" value="RIBOSOME BIOGENESIS PROTEIN BRIX"/>
    <property type="match status" value="1"/>
</dbReference>
<dbReference type="GO" id="GO:0000027">
    <property type="term" value="P:ribosomal large subunit assembly"/>
    <property type="evidence" value="ECO:0007669"/>
    <property type="project" value="TreeGrafter"/>
</dbReference>
<sequence>MTKKKLLKRKLKETEAKQVASDEKALPSTRFSDEPEEKKTKWINKTRVLVFSARGISYRDRHLMKDLRSIMPHSKEENKIEKRDNWTIINEMCEMKNCDKCILLEGRRKRDLYMWIANVPTGPCANFLVESVFTMGDLKLTGNCLKGSRPLLSFDGNFSSPHYSLLKELFTQVFSVPNHHPKSQPFFDHVLTFSIHDNRIWVRNFQILTESGALAEIGPRFVLNPIKIFEGSFCGATLWENPNYVTPTSFRRQLKLAAAGKYLNRKQQKEQYELNKPEKSYESRTEDEIFSNDAKLVAEKILEESAKNDEENQTEEKWKPGKLFKHNSKKSSIPKLKVNKLKRRKQGGKTSKNKKPKKTKGGKKHK</sequence>
<comment type="subcellular location">
    <subcellularLocation>
        <location evidence="2">Nucleus</location>
        <location evidence="2">Nucleolus</location>
    </subcellularLocation>
</comment>
<comment type="similarity">
    <text evidence="3">Belongs to the BRX1 family.</text>
</comment>
<dbReference type="InParanoid" id="A0A482XYC8"/>
<dbReference type="FunCoup" id="A0A482XYC8">
    <property type="interactions" value="1550"/>
</dbReference>
<dbReference type="PANTHER" id="PTHR13634:SF0">
    <property type="entry name" value="RIBOSOME BIOGENESIS PROTEIN BRX1 HOMOLOG"/>
    <property type="match status" value="1"/>
</dbReference>
<feature type="compositionally biased region" description="Basic residues" evidence="8">
    <location>
        <begin position="320"/>
        <end position="329"/>
    </location>
</feature>
<evidence type="ECO:0000256" key="5">
    <source>
        <dbReference type="ARBA" id="ARBA00022517"/>
    </source>
</evidence>
<evidence type="ECO:0000256" key="8">
    <source>
        <dbReference type="SAM" id="MobiDB-lite"/>
    </source>
</evidence>
<reference evidence="10 11" key="1">
    <citation type="journal article" date="2017" name="Gigascience">
        <title>Genome sequence of the small brown planthopper, Laodelphax striatellus.</title>
        <authorList>
            <person name="Zhu J."/>
            <person name="Jiang F."/>
            <person name="Wang X."/>
            <person name="Yang P."/>
            <person name="Bao Y."/>
            <person name="Zhao W."/>
            <person name="Wang W."/>
            <person name="Lu H."/>
            <person name="Wang Q."/>
            <person name="Cui N."/>
            <person name="Li J."/>
            <person name="Chen X."/>
            <person name="Luo L."/>
            <person name="Yu J."/>
            <person name="Kang L."/>
            <person name="Cui F."/>
        </authorList>
    </citation>
    <scope>NUCLEOTIDE SEQUENCE [LARGE SCALE GENOMIC DNA]</scope>
    <source>
        <strain evidence="10">Lst14</strain>
    </source>
</reference>
<dbReference type="SUPFAM" id="SSF52954">
    <property type="entry name" value="Class II aaRS ABD-related"/>
    <property type="match status" value="1"/>
</dbReference>
<dbReference type="OrthoDB" id="1638493at2759"/>
<dbReference type="Proteomes" id="UP000291343">
    <property type="component" value="Unassembled WGS sequence"/>
</dbReference>
<keyword evidence="11" id="KW-1185">Reference proteome</keyword>
<comment type="caution">
    <text evidence="10">The sequence shown here is derived from an EMBL/GenBank/DDBJ whole genome shotgun (WGS) entry which is preliminary data.</text>
</comment>
<evidence type="ECO:0000256" key="6">
    <source>
        <dbReference type="ARBA" id="ARBA00023242"/>
    </source>
</evidence>
<evidence type="ECO:0000256" key="7">
    <source>
        <dbReference type="ARBA" id="ARBA00080845"/>
    </source>
</evidence>
<dbReference type="FunFam" id="3.40.50.10480:FF:000003">
    <property type="entry name" value="Ribosome biogenesis protein BRX1"/>
    <property type="match status" value="1"/>
</dbReference>
<gene>
    <name evidence="10" type="ORF">LSTR_LSTR008377</name>
</gene>
<dbReference type="Gene3D" id="3.40.50.10480">
    <property type="entry name" value="Probable brix-domain ribosomal biogenesis protein"/>
    <property type="match status" value="1"/>
</dbReference>
<feature type="region of interest" description="Disordered" evidence="8">
    <location>
        <begin position="1"/>
        <end position="37"/>
    </location>
</feature>
<accession>A0A482XYC8</accession>
<evidence type="ECO:0000256" key="1">
    <source>
        <dbReference type="ARBA" id="ARBA00003439"/>
    </source>
</evidence>
<evidence type="ECO:0000256" key="4">
    <source>
        <dbReference type="ARBA" id="ARBA00020522"/>
    </source>
</evidence>
<feature type="compositionally biased region" description="Basic and acidic residues" evidence="8">
    <location>
        <begin position="303"/>
        <end position="319"/>
    </location>
</feature>